<evidence type="ECO:0000256" key="1">
    <source>
        <dbReference type="ARBA" id="ARBA00009183"/>
    </source>
</evidence>
<dbReference type="Gene3D" id="3.50.50.60">
    <property type="entry name" value="FAD/NAD(P)-binding domain"/>
    <property type="match status" value="1"/>
</dbReference>
<feature type="transmembrane region" description="Helical" evidence="6">
    <location>
        <begin position="559"/>
        <end position="583"/>
    </location>
</feature>
<dbReference type="InterPro" id="IPR000960">
    <property type="entry name" value="Flavin_mOase"/>
</dbReference>
<evidence type="ECO:0000313" key="8">
    <source>
        <dbReference type="Proteomes" id="UP001326199"/>
    </source>
</evidence>
<dbReference type="SUPFAM" id="SSF51905">
    <property type="entry name" value="FAD/NAD(P)-binding domain"/>
    <property type="match status" value="1"/>
</dbReference>
<keyword evidence="4" id="KW-0521">NADP</keyword>
<keyword evidence="2" id="KW-0285">Flavoprotein</keyword>
<keyword evidence="5" id="KW-0560">Oxidoreductase</keyword>
<evidence type="ECO:0000256" key="4">
    <source>
        <dbReference type="ARBA" id="ARBA00022857"/>
    </source>
</evidence>
<dbReference type="InterPro" id="IPR020946">
    <property type="entry name" value="Flavin_mOase-like"/>
</dbReference>
<protein>
    <recommendedName>
        <fullName evidence="9">Monooxygenase</fullName>
    </recommendedName>
</protein>
<evidence type="ECO:0000256" key="3">
    <source>
        <dbReference type="ARBA" id="ARBA00022827"/>
    </source>
</evidence>
<reference evidence="7 8" key="1">
    <citation type="journal article" date="2023" name="bioRxiv">
        <title>High-quality genome assemblies of four members of thePodospora anserinaspecies complex.</title>
        <authorList>
            <person name="Ament-Velasquez S.L."/>
            <person name="Vogan A.A."/>
            <person name="Wallerman O."/>
            <person name="Hartmann F."/>
            <person name="Gautier V."/>
            <person name="Silar P."/>
            <person name="Giraud T."/>
            <person name="Johannesson H."/>
        </authorList>
    </citation>
    <scope>NUCLEOTIDE SEQUENCE [LARGE SCALE GENOMIC DNA]</scope>
    <source>
        <strain evidence="7 8">CBS 411.78</strain>
    </source>
</reference>
<dbReference type="InterPro" id="IPR036188">
    <property type="entry name" value="FAD/NAD-bd_sf"/>
</dbReference>
<evidence type="ECO:0000256" key="2">
    <source>
        <dbReference type="ARBA" id="ARBA00022630"/>
    </source>
</evidence>
<dbReference type="InterPro" id="IPR050346">
    <property type="entry name" value="FMO-like"/>
</dbReference>
<evidence type="ECO:0008006" key="9">
    <source>
        <dbReference type="Google" id="ProtNLM"/>
    </source>
</evidence>
<dbReference type="Proteomes" id="UP001326199">
    <property type="component" value="Unassembled WGS sequence"/>
</dbReference>
<dbReference type="RefSeq" id="XP_062763710.1">
    <property type="nucleotide sequence ID" value="XM_062914936.1"/>
</dbReference>
<accession>A0ABR0H7E8</accession>
<keyword evidence="3" id="KW-0274">FAD</keyword>
<evidence type="ECO:0000256" key="5">
    <source>
        <dbReference type="ARBA" id="ARBA00023002"/>
    </source>
</evidence>
<proteinExistence type="inferred from homology"/>
<comment type="similarity">
    <text evidence="1">Belongs to the FMO family.</text>
</comment>
<comment type="caution">
    <text evidence="7">The sequence shown here is derived from an EMBL/GenBank/DDBJ whole genome shotgun (WGS) entry which is preliminary data.</text>
</comment>
<dbReference type="PRINTS" id="PR00370">
    <property type="entry name" value="FMOXYGENASE"/>
</dbReference>
<sequence length="594" mass="66946">MRVAVIGAGPSGLVTLKYLLSACDSLGCDPVEPILFESESSVGGTFAHRTYEDGELTTFSDFRPQDSDPDFLSTDRYVEYLNVYCTHFGLWEHLKLSTTVVSIRKNGNRSHIITYRQQDGPQTAEHECDAVAICTGLHVTPNIPNINGVDRVSKVFHSSEFKNRSQFGLGKTVLILGSGETAMDLGYLAMHSPIKRVLMSHRDGFLCAPKRIPDPVILPILGNKPDPNRLNVPVDSSSASLFDTAYVHRRLRDQMLLWHYYDIFIKSTLWLVGGSKYGMAQWIGGISDERYHAIFFNKSNKAMPYLSAPYRQERELSIVQRIRSSLIQVPLAETGGRHIDLAPWPTHFDEQGIVHFRSNNRPEFHRLKGQRIKPDVVIFATGYTQTFSFLSDDYPTPESLDTRSIWKSTNPSVAFIGFIRPSFGAIPPLSELQAQLWVVNLLRPALVPRPLSITDEPHYKLKMNNRSRIQYGVDHESYAYQLALDMGAATGFSQVLSRGWAYQTSKGRRNGGWYKLPLVWALGANFNTKFRLRGPWKWKGAEDVLVEELWATVERRGGFFGHVTLSGLPMAVFGCISLVLWVLEPVMNILGMLM</sequence>
<evidence type="ECO:0000313" key="7">
    <source>
        <dbReference type="EMBL" id="KAK4663744.1"/>
    </source>
</evidence>
<dbReference type="PIRSF" id="PIRSF000332">
    <property type="entry name" value="FMO"/>
    <property type="match status" value="1"/>
</dbReference>
<dbReference type="EMBL" id="JAFFHB010000008">
    <property type="protein sequence ID" value="KAK4663744.1"/>
    <property type="molecule type" value="Genomic_DNA"/>
</dbReference>
<keyword evidence="6" id="KW-0472">Membrane</keyword>
<name>A0ABR0H7E8_9PEZI</name>
<dbReference type="GeneID" id="87935279"/>
<evidence type="ECO:0000256" key="6">
    <source>
        <dbReference type="SAM" id="Phobius"/>
    </source>
</evidence>
<organism evidence="7 8">
    <name type="scientific">Podospora pseudopauciseta</name>
    <dbReference type="NCBI Taxonomy" id="2093780"/>
    <lineage>
        <taxon>Eukaryota</taxon>
        <taxon>Fungi</taxon>
        <taxon>Dikarya</taxon>
        <taxon>Ascomycota</taxon>
        <taxon>Pezizomycotina</taxon>
        <taxon>Sordariomycetes</taxon>
        <taxon>Sordariomycetidae</taxon>
        <taxon>Sordariales</taxon>
        <taxon>Podosporaceae</taxon>
        <taxon>Podospora</taxon>
    </lineage>
</organism>
<dbReference type="Pfam" id="PF00743">
    <property type="entry name" value="FMO-like"/>
    <property type="match status" value="1"/>
</dbReference>
<keyword evidence="6" id="KW-0812">Transmembrane</keyword>
<keyword evidence="6" id="KW-1133">Transmembrane helix</keyword>
<keyword evidence="8" id="KW-1185">Reference proteome</keyword>
<dbReference type="PANTHER" id="PTHR23023">
    <property type="entry name" value="DIMETHYLANILINE MONOOXYGENASE"/>
    <property type="match status" value="1"/>
</dbReference>
<gene>
    <name evidence="7" type="ORF">QC763_611110</name>
</gene>